<keyword evidence="5" id="KW-0804">Transcription</keyword>
<evidence type="ECO:0000313" key="8">
    <source>
        <dbReference type="EMBL" id="CAI9111855.1"/>
    </source>
</evidence>
<gene>
    <name evidence="8" type="ORF">OLC1_LOCUS19146</name>
</gene>
<dbReference type="PANTHER" id="PTHR33304">
    <property type="match status" value="1"/>
</dbReference>
<evidence type="ECO:0000259" key="7">
    <source>
        <dbReference type="SMART" id="SM00249"/>
    </source>
</evidence>
<proteinExistence type="predicted"/>
<evidence type="ECO:0000256" key="1">
    <source>
        <dbReference type="ARBA" id="ARBA00022723"/>
    </source>
</evidence>
<dbReference type="AlphaFoldDB" id="A0AAV1DVE4"/>
<dbReference type="SUPFAM" id="SSF57903">
    <property type="entry name" value="FYVE/PHD zinc finger"/>
    <property type="match status" value="1"/>
</dbReference>
<dbReference type="InterPro" id="IPR049914">
    <property type="entry name" value="PHD1-3/5-6"/>
</dbReference>
<feature type="compositionally biased region" description="Polar residues" evidence="6">
    <location>
        <begin position="215"/>
        <end position="227"/>
    </location>
</feature>
<feature type="compositionally biased region" description="Basic and acidic residues" evidence="6">
    <location>
        <begin position="237"/>
        <end position="254"/>
    </location>
</feature>
<feature type="region of interest" description="Disordered" evidence="6">
    <location>
        <begin position="160"/>
        <end position="254"/>
    </location>
</feature>
<dbReference type="PANTHER" id="PTHR33304:SF36">
    <property type="entry name" value="GB|AAF26970.1-RELATED"/>
    <property type="match status" value="1"/>
</dbReference>
<feature type="domain" description="Zinc finger PHD-type" evidence="7">
    <location>
        <begin position="18"/>
        <end position="63"/>
    </location>
</feature>
<name>A0AAV1DVE4_OLDCO</name>
<evidence type="ECO:0000256" key="4">
    <source>
        <dbReference type="ARBA" id="ARBA00023015"/>
    </source>
</evidence>
<feature type="compositionally biased region" description="Pro residues" evidence="6">
    <location>
        <begin position="173"/>
        <end position="183"/>
    </location>
</feature>
<dbReference type="GO" id="GO:0140566">
    <property type="term" value="F:histone reader activity"/>
    <property type="evidence" value="ECO:0007669"/>
    <property type="project" value="InterPro"/>
</dbReference>
<dbReference type="GO" id="GO:0034244">
    <property type="term" value="P:negative regulation of transcription elongation by RNA polymerase II"/>
    <property type="evidence" value="ECO:0007669"/>
    <property type="project" value="InterPro"/>
</dbReference>
<dbReference type="Pfam" id="PF23121">
    <property type="entry name" value="SPOC_AIPP2"/>
    <property type="match status" value="1"/>
</dbReference>
<dbReference type="InterPro" id="IPR019787">
    <property type="entry name" value="Znf_PHD-finger"/>
</dbReference>
<keyword evidence="2" id="KW-0863">Zinc-finger</keyword>
<keyword evidence="9" id="KW-1185">Reference proteome</keyword>
<dbReference type="EMBL" id="OX459124">
    <property type="protein sequence ID" value="CAI9111855.1"/>
    <property type="molecule type" value="Genomic_DNA"/>
</dbReference>
<dbReference type="GO" id="GO:0008270">
    <property type="term" value="F:zinc ion binding"/>
    <property type="evidence" value="ECO:0007669"/>
    <property type="project" value="UniProtKB-KW"/>
</dbReference>
<evidence type="ECO:0000256" key="6">
    <source>
        <dbReference type="SAM" id="MobiDB-lite"/>
    </source>
</evidence>
<dbReference type="Pfam" id="PF00628">
    <property type="entry name" value="PHD"/>
    <property type="match status" value="1"/>
</dbReference>
<dbReference type="InterPro" id="IPR056280">
    <property type="entry name" value="AIPP2-like_SPOC"/>
</dbReference>
<keyword evidence="4" id="KW-0805">Transcription regulation</keyword>
<sequence length="615" mass="69185">MEKEGHDTPTSEAHQAICCDICGDEGVRDAIVTCIGCGAHEHLYCLRIVQYEYPEVWYCEDCKSQKKKKEEILPNPVKKEEIAMQPTGNMYKKLPNDSRQICMELKNKIITGKTKFLSAEEVIGLTSGAKTCVSPVKVVHSNSVIRKNATPACKGTIVKSNDIPSMSSKPLAKPNPPLTPPPLKHFNPPMAQPVPLSFKGLKGTNLNDVPPENLMNDQNQADSTNHTQKSKVSHQTPCKEKRQKEQPTDMQEDTAKIKSEKEKYVPKVEAASVMHCHEIVISGTNVNDVPLEDLMHGHNQATLSNHMQRPKDSHQKFCVEQPKGVQGDTVEIKLEKEENVQEAAAASVMHCQEIVVSGSGAFHDLEIERTITSVNSFVDPSSEASWNGIFKVLTSEIGDISDEIEAHPPCRVRKKVYELTKLMPDILQFELVPRMDLWEDLSQHLYLDKRDIGLYLFPTDIERWEQYLKLLKHMEAKDFIMRTIVDSLELLVFPSTLLSTDCQEWNARCFLWGVFKKIKPCHAIPINALDMNNDEVDMDIDMIGGIDVGTTDIVTATELFNSTPPDMSEDMEIDLIGEEAVGKTDIVIPKEFMHVTTVARITDIPPGYENKRWKM</sequence>
<keyword evidence="1" id="KW-0479">Metal-binding</keyword>
<dbReference type="SMART" id="SM00249">
    <property type="entry name" value="PHD"/>
    <property type="match status" value="1"/>
</dbReference>
<protein>
    <submittedName>
        <fullName evidence="8">OLC1v1012185C5</fullName>
    </submittedName>
</protein>
<accession>A0AAV1DVE4</accession>
<evidence type="ECO:0000256" key="5">
    <source>
        <dbReference type="ARBA" id="ARBA00023163"/>
    </source>
</evidence>
<dbReference type="Proteomes" id="UP001161247">
    <property type="component" value="Chromosome 7"/>
</dbReference>
<evidence type="ECO:0000256" key="3">
    <source>
        <dbReference type="ARBA" id="ARBA00022833"/>
    </source>
</evidence>
<evidence type="ECO:0000313" key="9">
    <source>
        <dbReference type="Proteomes" id="UP001161247"/>
    </source>
</evidence>
<dbReference type="Gene3D" id="3.30.40.10">
    <property type="entry name" value="Zinc/RING finger domain, C3HC4 (zinc finger)"/>
    <property type="match status" value="1"/>
</dbReference>
<keyword evidence="3" id="KW-0862">Zinc</keyword>
<reference evidence="8" key="1">
    <citation type="submission" date="2023-03" db="EMBL/GenBank/DDBJ databases">
        <authorList>
            <person name="Julca I."/>
        </authorList>
    </citation>
    <scope>NUCLEOTIDE SEQUENCE</scope>
</reference>
<organism evidence="8 9">
    <name type="scientific">Oldenlandia corymbosa var. corymbosa</name>
    <dbReference type="NCBI Taxonomy" id="529605"/>
    <lineage>
        <taxon>Eukaryota</taxon>
        <taxon>Viridiplantae</taxon>
        <taxon>Streptophyta</taxon>
        <taxon>Embryophyta</taxon>
        <taxon>Tracheophyta</taxon>
        <taxon>Spermatophyta</taxon>
        <taxon>Magnoliopsida</taxon>
        <taxon>eudicotyledons</taxon>
        <taxon>Gunneridae</taxon>
        <taxon>Pentapetalae</taxon>
        <taxon>asterids</taxon>
        <taxon>lamiids</taxon>
        <taxon>Gentianales</taxon>
        <taxon>Rubiaceae</taxon>
        <taxon>Rubioideae</taxon>
        <taxon>Spermacoceae</taxon>
        <taxon>Hedyotis-Oldenlandia complex</taxon>
        <taxon>Oldenlandia</taxon>
    </lineage>
</organism>
<dbReference type="InterPro" id="IPR011011">
    <property type="entry name" value="Znf_FYVE_PHD"/>
</dbReference>
<dbReference type="InterPro" id="IPR013083">
    <property type="entry name" value="Znf_RING/FYVE/PHD"/>
</dbReference>
<evidence type="ECO:0000256" key="2">
    <source>
        <dbReference type="ARBA" id="ARBA00022771"/>
    </source>
</evidence>
<dbReference type="InterPro" id="IPR001965">
    <property type="entry name" value="Znf_PHD"/>
</dbReference>